<gene>
    <name evidence="1" type="ORF">NDU88_002505</name>
</gene>
<accession>A0AAV7MB72</accession>
<comment type="caution">
    <text evidence="1">The sequence shown here is derived from an EMBL/GenBank/DDBJ whole genome shotgun (WGS) entry which is preliminary data.</text>
</comment>
<protein>
    <submittedName>
        <fullName evidence="1">Uncharacterized protein</fullName>
    </submittedName>
</protein>
<sequence length="93" mass="10477">MIMSGLKSMKMKAHEEQARMRTYSSSWKVTPLLSSRAELLLKPLPGNRRQVCAEREMKDALAWKPDASRSHAVLARKIPRIGNYTKNPGAGLK</sequence>
<proteinExistence type="predicted"/>
<dbReference type="AlphaFoldDB" id="A0AAV7MB72"/>
<organism evidence="1 2">
    <name type="scientific">Pleurodeles waltl</name>
    <name type="common">Iberian ribbed newt</name>
    <dbReference type="NCBI Taxonomy" id="8319"/>
    <lineage>
        <taxon>Eukaryota</taxon>
        <taxon>Metazoa</taxon>
        <taxon>Chordata</taxon>
        <taxon>Craniata</taxon>
        <taxon>Vertebrata</taxon>
        <taxon>Euteleostomi</taxon>
        <taxon>Amphibia</taxon>
        <taxon>Batrachia</taxon>
        <taxon>Caudata</taxon>
        <taxon>Salamandroidea</taxon>
        <taxon>Salamandridae</taxon>
        <taxon>Pleurodelinae</taxon>
        <taxon>Pleurodeles</taxon>
    </lineage>
</organism>
<keyword evidence="2" id="KW-1185">Reference proteome</keyword>
<dbReference type="Proteomes" id="UP001066276">
    <property type="component" value="Chromosome 10"/>
</dbReference>
<evidence type="ECO:0000313" key="2">
    <source>
        <dbReference type="Proteomes" id="UP001066276"/>
    </source>
</evidence>
<reference evidence="1" key="1">
    <citation type="journal article" date="2022" name="bioRxiv">
        <title>Sequencing and chromosome-scale assembly of the giantPleurodeles waltlgenome.</title>
        <authorList>
            <person name="Brown T."/>
            <person name="Elewa A."/>
            <person name="Iarovenko S."/>
            <person name="Subramanian E."/>
            <person name="Araus A.J."/>
            <person name="Petzold A."/>
            <person name="Susuki M."/>
            <person name="Suzuki K.-i.T."/>
            <person name="Hayashi T."/>
            <person name="Toyoda A."/>
            <person name="Oliveira C."/>
            <person name="Osipova E."/>
            <person name="Leigh N.D."/>
            <person name="Simon A."/>
            <person name="Yun M.H."/>
        </authorList>
    </citation>
    <scope>NUCLEOTIDE SEQUENCE</scope>
    <source>
        <strain evidence="1">20211129_DDA</strain>
        <tissue evidence="1">Liver</tissue>
    </source>
</reference>
<dbReference type="EMBL" id="JANPWB010000014">
    <property type="protein sequence ID" value="KAJ1097385.1"/>
    <property type="molecule type" value="Genomic_DNA"/>
</dbReference>
<name>A0AAV7MB72_PLEWA</name>
<evidence type="ECO:0000313" key="1">
    <source>
        <dbReference type="EMBL" id="KAJ1097385.1"/>
    </source>
</evidence>